<protein>
    <submittedName>
        <fullName evidence="2">Uncharacterized protein</fullName>
    </submittedName>
</protein>
<evidence type="ECO:0000256" key="1">
    <source>
        <dbReference type="SAM" id="MobiDB-lite"/>
    </source>
</evidence>
<organism evidence="2 3">
    <name type="scientific">Sphingobium subterraneum</name>
    <dbReference type="NCBI Taxonomy" id="627688"/>
    <lineage>
        <taxon>Bacteria</taxon>
        <taxon>Pseudomonadati</taxon>
        <taxon>Pseudomonadota</taxon>
        <taxon>Alphaproteobacteria</taxon>
        <taxon>Sphingomonadales</taxon>
        <taxon>Sphingomonadaceae</taxon>
        <taxon>Sphingobium</taxon>
    </lineage>
</organism>
<reference evidence="2 3" key="1">
    <citation type="submission" date="2020-08" db="EMBL/GenBank/DDBJ databases">
        <title>Genomic Encyclopedia of Type Strains, Phase IV (KMG-IV): sequencing the most valuable type-strain genomes for metagenomic binning, comparative biology and taxonomic classification.</title>
        <authorList>
            <person name="Goeker M."/>
        </authorList>
    </citation>
    <scope>NUCLEOTIDE SEQUENCE [LARGE SCALE GENOMIC DNA]</scope>
    <source>
        <strain evidence="2 3">DSM 102255</strain>
    </source>
</reference>
<dbReference type="RefSeq" id="WP_184081192.1">
    <property type="nucleotide sequence ID" value="NZ_JACIJP010000004.1"/>
</dbReference>
<dbReference type="AlphaFoldDB" id="A0A841J244"/>
<evidence type="ECO:0000313" key="3">
    <source>
        <dbReference type="Proteomes" id="UP000552700"/>
    </source>
</evidence>
<feature type="compositionally biased region" description="Basic and acidic residues" evidence="1">
    <location>
        <begin position="16"/>
        <end position="31"/>
    </location>
</feature>
<accession>A0A841J244</accession>
<sequence>MSFGFRSLSAAAYQTAKDRSNEPDSAYHEDKPDDAEAEQVIKATRCDACLQSRDDAGIATQGRTLFGFEILRRDRFGGSFCPSLSLLGGHGAGHIDDECVLCRFAFPWPCTAIWTAQFSGFGLFE</sequence>
<dbReference type="EMBL" id="JACIJP010000004">
    <property type="protein sequence ID" value="MBB6124897.1"/>
    <property type="molecule type" value="Genomic_DNA"/>
</dbReference>
<dbReference type="Proteomes" id="UP000552700">
    <property type="component" value="Unassembled WGS sequence"/>
</dbReference>
<feature type="region of interest" description="Disordered" evidence="1">
    <location>
        <begin position="14"/>
        <end position="34"/>
    </location>
</feature>
<evidence type="ECO:0000313" key="2">
    <source>
        <dbReference type="EMBL" id="MBB6124897.1"/>
    </source>
</evidence>
<gene>
    <name evidence="2" type="ORF">FHS92_002650</name>
</gene>
<name>A0A841J244_9SPHN</name>
<comment type="caution">
    <text evidence="2">The sequence shown here is derived from an EMBL/GenBank/DDBJ whole genome shotgun (WGS) entry which is preliminary data.</text>
</comment>
<proteinExistence type="predicted"/>
<keyword evidence="3" id="KW-1185">Reference proteome</keyword>